<proteinExistence type="predicted"/>
<feature type="region of interest" description="Disordered" evidence="1">
    <location>
        <begin position="55"/>
        <end position="111"/>
    </location>
</feature>
<evidence type="ECO:0000256" key="1">
    <source>
        <dbReference type="SAM" id="MobiDB-lite"/>
    </source>
</evidence>
<evidence type="ECO:0000313" key="2">
    <source>
        <dbReference type="EMBL" id="GAA1557142.1"/>
    </source>
</evidence>
<gene>
    <name evidence="2" type="ORF">GCM10009789_08110</name>
</gene>
<comment type="caution">
    <text evidence="2">The sequence shown here is derived from an EMBL/GenBank/DDBJ whole genome shotgun (WGS) entry which is preliminary data.</text>
</comment>
<organism evidence="2 3">
    <name type="scientific">Kribbella sancticallisti</name>
    <dbReference type="NCBI Taxonomy" id="460087"/>
    <lineage>
        <taxon>Bacteria</taxon>
        <taxon>Bacillati</taxon>
        <taxon>Actinomycetota</taxon>
        <taxon>Actinomycetes</taxon>
        <taxon>Propionibacteriales</taxon>
        <taxon>Kribbellaceae</taxon>
        <taxon>Kribbella</taxon>
    </lineage>
</organism>
<dbReference type="RefSeq" id="WP_344209858.1">
    <property type="nucleotide sequence ID" value="NZ_BAAAOS010000007.1"/>
</dbReference>
<keyword evidence="3" id="KW-1185">Reference proteome</keyword>
<reference evidence="3" key="1">
    <citation type="journal article" date="2019" name="Int. J. Syst. Evol. Microbiol.">
        <title>The Global Catalogue of Microorganisms (GCM) 10K type strain sequencing project: providing services to taxonomists for standard genome sequencing and annotation.</title>
        <authorList>
            <consortium name="The Broad Institute Genomics Platform"/>
            <consortium name="The Broad Institute Genome Sequencing Center for Infectious Disease"/>
            <person name="Wu L."/>
            <person name="Ma J."/>
        </authorList>
    </citation>
    <scope>NUCLEOTIDE SEQUENCE [LARGE SCALE GENOMIC DNA]</scope>
    <source>
        <strain evidence="3">JCM 14969</strain>
    </source>
</reference>
<protein>
    <submittedName>
        <fullName evidence="2">Uncharacterized protein</fullName>
    </submittedName>
</protein>
<evidence type="ECO:0000313" key="3">
    <source>
        <dbReference type="Proteomes" id="UP001500393"/>
    </source>
</evidence>
<accession>A0ABP4N7K9</accession>
<name>A0ABP4N7K9_9ACTN</name>
<sequence length="111" mass="12521">MISDEALARLAVAWEACQLSEAARLIVSAEDPIAQADEVLEAAQRFTQAIAELAQQHGTKWQPEPRTNDDGWWRTNLHHHPEEAAQDLDDWAIRHQDGEDLDSAPVSRHLH</sequence>
<dbReference type="EMBL" id="BAAAOS010000007">
    <property type="protein sequence ID" value="GAA1557142.1"/>
    <property type="molecule type" value="Genomic_DNA"/>
</dbReference>
<dbReference type="Proteomes" id="UP001500393">
    <property type="component" value="Unassembled WGS sequence"/>
</dbReference>